<reference evidence="3" key="2">
    <citation type="submission" date="2020-01" db="EMBL/GenBank/DDBJ databases">
        <authorList>
            <person name="Campanaro S."/>
        </authorList>
    </citation>
    <scope>NUCLEOTIDE SEQUENCE</scope>
    <source>
        <strain evidence="3">AS06rmzACSIP_7</strain>
    </source>
</reference>
<dbReference type="Pfam" id="PF03432">
    <property type="entry name" value="Relaxase"/>
    <property type="match status" value="1"/>
</dbReference>
<gene>
    <name evidence="3" type="ORF">GXY80_06805</name>
</gene>
<proteinExistence type="predicted"/>
<protein>
    <submittedName>
        <fullName evidence="3">Relaxase/mobilization nuclease domain-containing protein</fullName>
    </submittedName>
</protein>
<reference evidence="3" key="1">
    <citation type="journal article" date="2020" name="Biotechnol. Biofuels">
        <title>New insights from the biogas microbiome by comprehensive genome-resolved metagenomics of nearly 1600 species originating from multiple anaerobic digesters.</title>
        <authorList>
            <person name="Campanaro S."/>
            <person name="Treu L."/>
            <person name="Rodriguez-R L.M."/>
            <person name="Kovalovszki A."/>
            <person name="Ziels R.M."/>
            <person name="Maus I."/>
            <person name="Zhu X."/>
            <person name="Kougias P.G."/>
            <person name="Basile A."/>
            <person name="Luo G."/>
            <person name="Schluter A."/>
            <person name="Konstantinidis K.T."/>
            <person name="Angelidaki I."/>
        </authorList>
    </citation>
    <scope>NUCLEOTIDE SEQUENCE</scope>
    <source>
        <strain evidence="3">AS06rmzACSIP_7</strain>
    </source>
</reference>
<evidence type="ECO:0000259" key="2">
    <source>
        <dbReference type="Pfam" id="PF03432"/>
    </source>
</evidence>
<dbReference type="EMBL" id="JAAYEE010000111">
    <property type="protein sequence ID" value="NLW35178.1"/>
    <property type="molecule type" value="Genomic_DNA"/>
</dbReference>
<evidence type="ECO:0000313" key="3">
    <source>
        <dbReference type="EMBL" id="NLW35178.1"/>
    </source>
</evidence>
<feature type="region of interest" description="Disordered" evidence="1">
    <location>
        <begin position="401"/>
        <end position="420"/>
    </location>
</feature>
<dbReference type="AlphaFoldDB" id="A0A971S0H8"/>
<comment type="caution">
    <text evidence="3">The sequence shown here is derived from an EMBL/GenBank/DDBJ whole genome shotgun (WGS) entry which is preliminary data.</text>
</comment>
<feature type="non-terminal residue" evidence="3">
    <location>
        <position position="1"/>
    </location>
</feature>
<feature type="domain" description="MobA/VirD2-like nuclease" evidence="2">
    <location>
        <begin position="2"/>
        <end position="102"/>
    </location>
</feature>
<dbReference type="InterPro" id="IPR005094">
    <property type="entry name" value="Endonuclease_MobA/VirD2"/>
</dbReference>
<sequence>DPVAHFWLRWPPQDSTKFTPDTLRTLGREALKRMGVDISRHQYLMTVHGATSPDPHLHIILNRVPTVARRVGRDGRMHPTACWNAWHSKTRAISVCRAMEKDHPGLLTVVEMPKIPKRFNPTRGEKALEAKTGKPCPRRELFDAVMTALKDTAIADRDKYREALQARGITVKYKIDAGNLHGVRFVDRHGKEWKSTKVHKNLTVATFQDVWTRHTQKEQRVAQDQRWSELKNTVLGEARSANNLQELKKALQARGITMHETTQGLSYTIHGATFIGDRVPLVARRDVLQEAWDRRQLWQDVNNLVTEAIKGARTFEDVKKALQARGITMHETGQGLKYSTMVFCARNAKTVYLDADKVPKGCTLDAIQQRLDRQNARREQVTAIARNEITRRAAAIVAAVASQGKGEEEEDEYYNRHRPG</sequence>
<accession>A0A971S0H8</accession>
<evidence type="ECO:0000313" key="4">
    <source>
        <dbReference type="Proteomes" id="UP000777265"/>
    </source>
</evidence>
<organism evidence="3 4">
    <name type="scientific">Syntrophorhabdus aromaticivorans</name>
    <dbReference type="NCBI Taxonomy" id="328301"/>
    <lineage>
        <taxon>Bacteria</taxon>
        <taxon>Pseudomonadati</taxon>
        <taxon>Thermodesulfobacteriota</taxon>
        <taxon>Syntrophorhabdia</taxon>
        <taxon>Syntrophorhabdales</taxon>
        <taxon>Syntrophorhabdaceae</taxon>
        <taxon>Syntrophorhabdus</taxon>
    </lineage>
</organism>
<dbReference type="Proteomes" id="UP000777265">
    <property type="component" value="Unassembled WGS sequence"/>
</dbReference>
<evidence type="ECO:0000256" key="1">
    <source>
        <dbReference type="SAM" id="MobiDB-lite"/>
    </source>
</evidence>
<name>A0A971S0H8_9BACT</name>